<feature type="binding site" evidence="8">
    <location>
        <position position="529"/>
    </location>
    <ligand>
        <name>substrate</name>
    </ligand>
</feature>
<evidence type="ECO:0000313" key="12">
    <source>
        <dbReference type="Proteomes" id="UP000234789"/>
    </source>
</evidence>
<dbReference type="InterPro" id="IPR013785">
    <property type="entry name" value="Aldolase_TIM"/>
</dbReference>
<dbReference type="InterPro" id="IPR002252">
    <property type="entry name" value="Glyco_hydro_36"/>
</dbReference>
<dbReference type="Pfam" id="PF02065">
    <property type="entry name" value="Melibiase"/>
    <property type="match status" value="1"/>
</dbReference>
<keyword evidence="5 6" id="KW-0326">Glycosidase</keyword>
<feature type="binding site" evidence="8">
    <location>
        <begin position="369"/>
        <end position="370"/>
    </location>
    <ligand>
        <name>substrate</name>
    </ligand>
</feature>
<feature type="active site" description="Proton donor" evidence="7">
    <location>
        <position position="551"/>
    </location>
</feature>
<dbReference type="PANTHER" id="PTHR43053">
    <property type="entry name" value="GLYCOSIDASE FAMILY 31"/>
    <property type="match status" value="1"/>
</dbReference>
<dbReference type="Pfam" id="PF16875">
    <property type="entry name" value="Glyco_hydro_36N"/>
    <property type="match status" value="1"/>
</dbReference>
<sequence length="739" mass="82068">MKAAIHYDADRRLFHLQGGAVSYVVELIEGSYPAHVYWGPRLAAASPQLGTAFRERPSFSPTLLQARPVLTLDTLPQEYPAHGAGDFRAPAYEARLADGTSVTEAVYESHRILGGKPALAGLPAVYVESEDEALTLELTLRDAYSGLAVILSYTVFAEHAAVARSVRFANGGSEPLELEAALSASIDFKTSDYDFLHLDGRWAMERGISRSPLQPGTQSIGSRRGSSSHNHNPFFALLGRRADEEQGDAYGFSLVYSGSFLGRVETEQYGMSRAQIGIHPDGFSWRLEPGAEFQAPECVLVYSAEGLGGMSRAYHRLYRSRLCRGTFRDRERPVLINNWEATYFNFTADKIAAIAREGGKLGIELFVLDDGWFGRRDRDDSSLGDWKVDLNKLPEGLGDLAERVRAEGLQFGLWFEPEMVSPDSDLYRQHPDWCLHVPGRRRSEGRRQLILDFSREEVADAIAEQIESVLASAPITYVKWDMNRNMTEIGSAALPPERQRETAHRYMLGLYRVLDRITAKFPHVLFESCSGGGGRFDPGMLYYMPQTWTSDNTDAVSRLRIQYGTSVVYPISSMGAHISAVPNHQVGRVTSLKMRGDVAMSGNFGYELDLTKFSEEEAALAAAQVAFYKDIRSLVQFGDLYRLLSPFEGEDAAWMIVSPDRREAIAFHFRVLAQPNPPIGWLKLRGLDPALEYEAVEIDLASPGAGESFRVGGDVLMHAGLALADRPGDFQSLVWRLRA</sequence>
<name>A0A2N5N2U8_9BACL</name>
<dbReference type="FunFam" id="3.20.20.70:FF:000118">
    <property type="entry name" value="Alpha-galactosidase"/>
    <property type="match status" value="1"/>
</dbReference>
<dbReference type="PRINTS" id="PR00743">
    <property type="entry name" value="GLHYDRLASE36"/>
</dbReference>
<dbReference type="InterPro" id="IPR000111">
    <property type="entry name" value="Glyco_hydro_27/36_CS"/>
</dbReference>
<dbReference type="PANTHER" id="PTHR43053:SF3">
    <property type="entry name" value="ALPHA-GALACTOSIDASE C-RELATED"/>
    <property type="match status" value="1"/>
</dbReference>
<dbReference type="InterPro" id="IPR017853">
    <property type="entry name" value="GH"/>
</dbReference>
<dbReference type="CDD" id="cd14791">
    <property type="entry name" value="GH36"/>
    <property type="match status" value="1"/>
</dbReference>
<dbReference type="InterPro" id="IPR031704">
    <property type="entry name" value="Glyco_hydro_36_N"/>
</dbReference>
<accession>A0A2N5N2U8</accession>
<dbReference type="GO" id="GO:0016052">
    <property type="term" value="P:carbohydrate catabolic process"/>
    <property type="evidence" value="ECO:0007669"/>
    <property type="project" value="InterPro"/>
</dbReference>
<dbReference type="Proteomes" id="UP000234789">
    <property type="component" value="Unassembled WGS sequence"/>
</dbReference>
<evidence type="ECO:0000313" key="11">
    <source>
        <dbReference type="EMBL" id="PLT44661.1"/>
    </source>
</evidence>
<feature type="active site" description="Nucleophile" evidence="7">
    <location>
        <position position="481"/>
    </location>
</feature>
<dbReference type="PROSITE" id="PS00512">
    <property type="entry name" value="ALPHA_GALACTOSIDASE"/>
    <property type="match status" value="1"/>
</dbReference>
<evidence type="ECO:0000259" key="9">
    <source>
        <dbReference type="Pfam" id="PF16874"/>
    </source>
</evidence>
<dbReference type="InterPro" id="IPR050985">
    <property type="entry name" value="Alpha-glycosidase_related"/>
</dbReference>
<protein>
    <recommendedName>
        <fullName evidence="3 6">Alpha-galactosidase</fullName>
        <ecNumber evidence="3 6">3.2.1.22</ecNumber>
    </recommendedName>
</protein>
<feature type="binding site" evidence="8">
    <location>
        <position position="446"/>
    </location>
    <ligand>
        <name>substrate</name>
    </ligand>
</feature>
<comment type="catalytic activity">
    <reaction evidence="1 6">
        <text>Hydrolysis of terminal, non-reducing alpha-D-galactose residues in alpha-D-galactosides, including galactose oligosaccharides, galactomannans and galactolipids.</text>
        <dbReference type="EC" id="3.2.1.22"/>
    </reaction>
</comment>
<comment type="similarity">
    <text evidence="2">Belongs to the glycosyl hydrolase 36 family.</text>
</comment>
<reference evidence="11 12" key="1">
    <citation type="submission" date="2017-05" db="EMBL/GenBank/DDBJ databases">
        <title>Functional genome analysis of Paenibacillus pasadenensis strain R16: insights on endophytic life style and antifungal activity.</title>
        <authorList>
            <person name="Passera A."/>
            <person name="Marcolungo L."/>
            <person name="Casati P."/>
            <person name="Brasca M."/>
            <person name="Quaglino F."/>
            <person name="Delledonne M."/>
        </authorList>
    </citation>
    <scope>NUCLEOTIDE SEQUENCE [LARGE SCALE GENOMIC DNA]</scope>
    <source>
        <strain evidence="11 12">R16</strain>
    </source>
</reference>
<feature type="binding site" evidence="8">
    <location>
        <begin position="479"/>
        <end position="483"/>
    </location>
    <ligand>
        <name>substrate</name>
    </ligand>
</feature>
<dbReference type="Gene3D" id="2.60.40.1180">
    <property type="entry name" value="Golgi alpha-mannosidase II"/>
    <property type="match status" value="1"/>
</dbReference>
<evidence type="ECO:0000256" key="1">
    <source>
        <dbReference type="ARBA" id="ARBA00001255"/>
    </source>
</evidence>
<evidence type="ECO:0000256" key="7">
    <source>
        <dbReference type="PIRSR" id="PIRSR005536-1"/>
    </source>
</evidence>
<proteinExistence type="inferred from homology"/>
<organism evidence="11 12">
    <name type="scientific">Paenibacillus pasadenensis</name>
    <dbReference type="NCBI Taxonomy" id="217090"/>
    <lineage>
        <taxon>Bacteria</taxon>
        <taxon>Bacillati</taxon>
        <taxon>Bacillota</taxon>
        <taxon>Bacilli</taxon>
        <taxon>Bacillales</taxon>
        <taxon>Paenibacillaceae</taxon>
        <taxon>Paenibacillus</taxon>
    </lineage>
</organism>
<dbReference type="GO" id="GO:0004557">
    <property type="term" value="F:alpha-galactosidase activity"/>
    <property type="evidence" value="ECO:0007669"/>
    <property type="project" value="UniProtKB-UniRule"/>
</dbReference>
<dbReference type="Gene3D" id="3.20.20.70">
    <property type="entry name" value="Aldolase class I"/>
    <property type="match status" value="1"/>
</dbReference>
<dbReference type="RefSeq" id="WP_101808656.1">
    <property type="nucleotide sequence ID" value="NZ_NFEZ01000004.1"/>
</dbReference>
<dbReference type="SUPFAM" id="SSF51445">
    <property type="entry name" value="(Trans)glycosidases"/>
    <property type="match status" value="1"/>
</dbReference>
<dbReference type="PIRSF" id="PIRSF005536">
    <property type="entry name" value="Agal"/>
    <property type="match status" value="1"/>
</dbReference>
<evidence type="ECO:0000256" key="5">
    <source>
        <dbReference type="ARBA" id="ARBA00023295"/>
    </source>
</evidence>
<evidence type="ECO:0000256" key="8">
    <source>
        <dbReference type="PIRSR" id="PIRSR005536-2"/>
    </source>
</evidence>
<evidence type="ECO:0000259" key="10">
    <source>
        <dbReference type="Pfam" id="PF16875"/>
    </source>
</evidence>
<keyword evidence="4 6" id="KW-0378">Hydrolase</keyword>
<dbReference type="InterPro" id="IPR013780">
    <property type="entry name" value="Glyco_hydro_b"/>
</dbReference>
<evidence type="ECO:0000256" key="4">
    <source>
        <dbReference type="ARBA" id="ARBA00022801"/>
    </source>
</evidence>
<dbReference type="AlphaFoldDB" id="A0A2N5N2U8"/>
<evidence type="ECO:0000256" key="3">
    <source>
        <dbReference type="ARBA" id="ARBA00012755"/>
    </source>
</evidence>
<feature type="domain" description="Glycosyl hydrolase family 36 N-terminal" evidence="10">
    <location>
        <begin position="32"/>
        <end position="288"/>
    </location>
</feature>
<feature type="binding site" evidence="8">
    <location>
        <position position="551"/>
    </location>
    <ligand>
        <name>substrate</name>
    </ligand>
</feature>
<dbReference type="InterPro" id="IPR038417">
    <property type="entry name" value="Alpga-gal_N_sf"/>
</dbReference>
<keyword evidence="12" id="KW-1185">Reference proteome</keyword>
<dbReference type="EMBL" id="NFEZ01000004">
    <property type="protein sequence ID" value="PLT44661.1"/>
    <property type="molecule type" value="Genomic_DNA"/>
</dbReference>
<evidence type="ECO:0000256" key="2">
    <source>
        <dbReference type="ARBA" id="ARBA00006202"/>
    </source>
</evidence>
<dbReference type="EC" id="3.2.1.22" evidence="3 6"/>
<feature type="domain" description="Glycosyl hydrolase family 36 C-terminal" evidence="9">
    <location>
        <begin position="652"/>
        <end position="737"/>
    </location>
</feature>
<dbReference type="Gene3D" id="2.70.98.60">
    <property type="entry name" value="alpha-galactosidase from lactobacil brevis"/>
    <property type="match status" value="1"/>
</dbReference>
<comment type="caution">
    <text evidence="11">The sequence shown here is derived from an EMBL/GenBank/DDBJ whole genome shotgun (WGS) entry which is preliminary data.</text>
</comment>
<feature type="binding site" evidence="8">
    <location>
        <position position="202"/>
    </location>
    <ligand>
        <name>substrate</name>
    </ligand>
</feature>
<gene>
    <name evidence="11" type="ORF">B8V81_3092</name>
</gene>
<dbReference type="Pfam" id="PF16874">
    <property type="entry name" value="Glyco_hydro_36C"/>
    <property type="match status" value="1"/>
</dbReference>
<dbReference type="InterPro" id="IPR031705">
    <property type="entry name" value="Glyco_hydro_36_C"/>
</dbReference>
<evidence type="ECO:0000256" key="6">
    <source>
        <dbReference type="PIRNR" id="PIRNR005536"/>
    </source>
</evidence>